<sequence length="449" mass="48079">MRWISYAICIGLVAIQLSYSMPAPSKDALSDVKAGIAPSRLSPRYENTPLSNINGDLSQPCKTRAIPGTVPLHRAQLVFRGSPLNTKLDFNRRKCETGNRKQIKRDTTGRTRMIDDKIQEITRVVFRVVGRAVLSGGGLGGSRQSGNNKGNDDDDSSRRISVVLPTYPPDEDEEEEEAEDATESATLENSTGSEGSKDNLISPEDDSSKETKKKRSGSEESNVLTETQNKEVRVPFVQSENDLQAAATGDDNENAESSQEELSEDIEISNTDENSRSKRLGVFGNLFGGGGDSGSEGGSGNFLFDIIRRTADGAARAAGTVYRLVAGTAPNTGLNGYSDEEISGPYGYKPFSALAAQPSVTSDITGPADTTLVAGSGATEQEDENSNVPGDQGHSIDDGYQTGIPGPITRLFVIANRGIANLVQDLILRLAQTSERLVNFKARLITAII</sequence>
<evidence type="ECO:0000313" key="4">
    <source>
        <dbReference type="Proteomes" id="UP001359485"/>
    </source>
</evidence>
<feature type="signal peptide" evidence="2">
    <location>
        <begin position="1"/>
        <end position="20"/>
    </location>
</feature>
<feature type="region of interest" description="Disordered" evidence="1">
    <location>
        <begin position="135"/>
        <end position="273"/>
    </location>
</feature>
<feature type="compositionally biased region" description="Acidic residues" evidence="1">
    <location>
        <begin position="169"/>
        <end position="182"/>
    </location>
</feature>
<comment type="caution">
    <text evidence="3">The sequence shown here is derived from an EMBL/GenBank/DDBJ whole genome shotgun (WGS) entry which is preliminary data.</text>
</comment>
<accession>A0ABR1AD81</accession>
<dbReference type="EMBL" id="JAWJWF010000054">
    <property type="protein sequence ID" value="KAK6616881.1"/>
    <property type="molecule type" value="Genomic_DNA"/>
</dbReference>
<keyword evidence="4" id="KW-1185">Reference proteome</keyword>
<organism evidence="3 4">
    <name type="scientific">Polyplax serrata</name>
    <name type="common">Common mouse louse</name>
    <dbReference type="NCBI Taxonomy" id="468196"/>
    <lineage>
        <taxon>Eukaryota</taxon>
        <taxon>Metazoa</taxon>
        <taxon>Ecdysozoa</taxon>
        <taxon>Arthropoda</taxon>
        <taxon>Hexapoda</taxon>
        <taxon>Insecta</taxon>
        <taxon>Pterygota</taxon>
        <taxon>Neoptera</taxon>
        <taxon>Paraneoptera</taxon>
        <taxon>Psocodea</taxon>
        <taxon>Troctomorpha</taxon>
        <taxon>Phthiraptera</taxon>
        <taxon>Anoplura</taxon>
        <taxon>Polyplacidae</taxon>
        <taxon>Polyplax</taxon>
    </lineage>
</organism>
<dbReference type="Proteomes" id="UP001359485">
    <property type="component" value="Unassembled WGS sequence"/>
</dbReference>
<gene>
    <name evidence="3" type="ORF">RUM44_005319</name>
</gene>
<name>A0ABR1AD81_POLSC</name>
<evidence type="ECO:0000313" key="3">
    <source>
        <dbReference type="EMBL" id="KAK6616881.1"/>
    </source>
</evidence>
<evidence type="ECO:0000256" key="2">
    <source>
        <dbReference type="SAM" id="SignalP"/>
    </source>
</evidence>
<reference evidence="3 4" key="1">
    <citation type="submission" date="2023-09" db="EMBL/GenBank/DDBJ databases">
        <title>Genomes of two closely related lineages of the louse Polyplax serrata with different host specificities.</title>
        <authorList>
            <person name="Martinu J."/>
            <person name="Tarabai H."/>
            <person name="Stefka J."/>
            <person name="Hypsa V."/>
        </authorList>
    </citation>
    <scope>NUCLEOTIDE SEQUENCE [LARGE SCALE GENOMIC DNA]</scope>
    <source>
        <strain evidence="3">98ZLc_SE</strain>
    </source>
</reference>
<proteinExistence type="predicted"/>
<protein>
    <submittedName>
        <fullName evidence="3">Uncharacterized protein</fullName>
    </submittedName>
</protein>
<feature type="chain" id="PRO_5046223063" evidence="2">
    <location>
        <begin position="21"/>
        <end position="449"/>
    </location>
</feature>
<feature type="compositionally biased region" description="Acidic residues" evidence="1">
    <location>
        <begin position="250"/>
        <end position="267"/>
    </location>
</feature>
<keyword evidence="2" id="KW-0732">Signal</keyword>
<evidence type="ECO:0000256" key="1">
    <source>
        <dbReference type="SAM" id="MobiDB-lite"/>
    </source>
</evidence>
<feature type="region of interest" description="Disordered" evidence="1">
    <location>
        <begin position="376"/>
        <end position="398"/>
    </location>
</feature>